<proteinExistence type="predicted"/>
<dbReference type="PANTHER" id="PTHR39401">
    <property type="entry name" value="SNOAL-LIKE DOMAIN-CONTAINING PROTEIN"/>
    <property type="match status" value="1"/>
</dbReference>
<protein>
    <recommendedName>
        <fullName evidence="3">NTF2-like protein</fullName>
    </recommendedName>
</protein>
<dbReference type="STRING" id="1344418.A0A1D2VK36"/>
<sequence>MSSFSPRISSLVSSEATSKIKRFIFEFFKVSDTKPPVVPSEDPYLNFFTENAFVQMASNHFQNHQYIGTLRQGMWKSVTKRHHIVLNVAQITDNEFLINGTVDYKLINEKDLSTPWAAHMVFEDFSIENPKMKYYQVYLDSSQAKEALK</sequence>
<dbReference type="PANTHER" id="PTHR39401:SF1">
    <property type="entry name" value="SNOAL-LIKE DOMAIN-CONTAINING PROTEIN"/>
    <property type="match status" value="1"/>
</dbReference>
<evidence type="ECO:0000313" key="1">
    <source>
        <dbReference type="EMBL" id="ODV61970.1"/>
    </source>
</evidence>
<name>A0A1D2VK36_9ASCO</name>
<dbReference type="AlphaFoldDB" id="A0A1D2VK36"/>
<evidence type="ECO:0000313" key="2">
    <source>
        <dbReference type="Proteomes" id="UP000095038"/>
    </source>
</evidence>
<organism evidence="1 2">
    <name type="scientific">Ascoidea rubescens DSM 1968</name>
    <dbReference type="NCBI Taxonomy" id="1344418"/>
    <lineage>
        <taxon>Eukaryota</taxon>
        <taxon>Fungi</taxon>
        <taxon>Dikarya</taxon>
        <taxon>Ascomycota</taxon>
        <taxon>Saccharomycotina</taxon>
        <taxon>Saccharomycetes</taxon>
        <taxon>Ascoideaceae</taxon>
        <taxon>Ascoidea</taxon>
    </lineage>
</organism>
<dbReference type="Proteomes" id="UP000095038">
    <property type="component" value="Unassembled WGS sequence"/>
</dbReference>
<keyword evidence="2" id="KW-1185">Reference proteome</keyword>
<dbReference type="RefSeq" id="XP_020048277.1">
    <property type="nucleotide sequence ID" value="XM_020190403.1"/>
</dbReference>
<gene>
    <name evidence="1" type="ORF">ASCRUDRAFT_33107</name>
</gene>
<dbReference type="EMBL" id="KV454478">
    <property type="protein sequence ID" value="ODV61970.1"/>
    <property type="molecule type" value="Genomic_DNA"/>
</dbReference>
<reference evidence="2" key="1">
    <citation type="submission" date="2016-05" db="EMBL/GenBank/DDBJ databases">
        <title>Comparative genomics of biotechnologically important yeasts.</title>
        <authorList>
            <consortium name="DOE Joint Genome Institute"/>
            <person name="Riley R."/>
            <person name="Haridas S."/>
            <person name="Wolfe K.H."/>
            <person name="Lopes M.R."/>
            <person name="Hittinger C.T."/>
            <person name="Goker M."/>
            <person name="Salamov A."/>
            <person name="Wisecaver J."/>
            <person name="Long T.M."/>
            <person name="Aerts A.L."/>
            <person name="Barry K."/>
            <person name="Choi C."/>
            <person name="Clum A."/>
            <person name="Coughlan A.Y."/>
            <person name="Deshpande S."/>
            <person name="Douglass A.P."/>
            <person name="Hanson S.J."/>
            <person name="Klenk H.-P."/>
            <person name="Labutti K."/>
            <person name="Lapidus A."/>
            <person name="Lindquist E."/>
            <person name="Lipzen A."/>
            <person name="Meier-Kolthoff J.P."/>
            <person name="Ohm R.A."/>
            <person name="Otillar R.P."/>
            <person name="Pangilinan J."/>
            <person name="Peng Y."/>
            <person name="Rokas A."/>
            <person name="Rosa C.A."/>
            <person name="Scheuner C."/>
            <person name="Sibirny A.A."/>
            <person name="Slot J.C."/>
            <person name="Stielow J.B."/>
            <person name="Sun H."/>
            <person name="Kurtzman C.P."/>
            <person name="Blackwell M."/>
            <person name="Grigoriev I.V."/>
            <person name="Jeffries T.W."/>
        </authorList>
    </citation>
    <scope>NUCLEOTIDE SEQUENCE [LARGE SCALE GENOMIC DNA]</scope>
    <source>
        <strain evidence="2">DSM 1968</strain>
    </source>
</reference>
<evidence type="ECO:0008006" key="3">
    <source>
        <dbReference type="Google" id="ProtNLM"/>
    </source>
</evidence>
<dbReference type="OrthoDB" id="3468019at2759"/>
<dbReference type="InParanoid" id="A0A1D2VK36"/>
<accession>A0A1D2VK36</accession>
<dbReference type="GeneID" id="30964039"/>